<dbReference type="EMBL" id="NEXV01000720">
    <property type="protein sequence ID" value="PIG69589.1"/>
    <property type="molecule type" value="Genomic_DNA"/>
</dbReference>
<proteinExistence type="predicted"/>
<dbReference type="InterPro" id="IPR011333">
    <property type="entry name" value="SKP1/BTB/POZ_sf"/>
</dbReference>
<gene>
    <name evidence="1" type="ORF">AARAC_002700</name>
</gene>
<evidence type="ECO:0000313" key="1">
    <source>
        <dbReference type="EMBL" id="PIG69589.1"/>
    </source>
</evidence>
<comment type="caution">
    <text evidence="1">The sequence shown here is derived from an EMBL/GenBank/DDBJ whole genome shotgun (WGS) entry which is preliminary data.</text>
</comment>
<sequence length="104" mass="11834">LRAACGGNFKKAQSREYKIIDNSKLIVKKLLEYFYVGGYTGLSQDNNSACPEISALQLYTRVFALADKYDIQSLCDLSVEKYSSKLQDHFDVVEFLYSVPDVYI</sequence>
<protein>
    <recommendedName>
        <fullName evidence="3">BTB domain-containing protein</fullName>
    </recommendedName>
</protein>
<dbReference type="Proteomes" id="UP000231358">
    <property type="component" value="Unassembled WGS sequence"/>
</dbReference>
<dbReference type="AlphaFoldDB" id="A0A2G7EMQ4"/>
<reference evidence="1 2" key="1">
    <citation type="submission" date="2017-05" db="EMBL/GenBank/DDBJ databases">
        <title>Genome sequence for an aflatoxigenic pathogen of Argentinian peanut, Aspergillus arachidicola.</title>
        <authorList>
            <person name="Moore G."/>
            <person name="Beltz S.B."/>
            <person name="Mack B.M."/>
        </authorList>
    </citation>
    <scope>NUCLEOTIDE SEQUENCE [LARGE SCALE GENOMIC DNA]</scope>
    <source>
        <strain evidence="1 2">CBS 117610</strain>
    </source>
</reference>
<dbReference type="PANTHER" id="PTHR47843:SF5">
    <property type="entry name" value="BTB_POZ DOMAIN PROTEIN"/>
    <property type="match status" value="1"/>
</dbReference>
<name>A0A2G7EMQ4_9EURO</name>
<feature type="non-terminal residue" evidence="1">
    <location>
        <position position="1"/>
    </location>
</feature>
<accession>A0A2G7EMQ4</accession>
<organism evidence="1 2">
    <name type="scientific">Aspergillus arachidicola</name>
    <dbReference type="NCBI Taxonomy" id="656916"/>
    <lineage>
        <taxon>Eukaryota</taxon>
        <taxon>Fungi</taxon>
        <taxon>Dikarya</taxon>
        <taxon>Ascomycota</taxon>
        <taxon>Pezizomycotina</taxon>
        <taxon>Eurotiomycetes</taxon>
        <taxon>Eurotiomycetidae</taxon>
        <taxon>Eurotiales</taxon>
        <taxon>Aspergillaceae</taxon>
        <taxon>Aspergillus</taxon>
        <taxon>Aspergillus subgen. Circumdati</taxon>
    </lineage>
</organism>
<dbReference type="PANTHER" id="PTHR47843">
    <property type="entry name" value="BTB DOMAIN-CONTAINING PROTEIN-RELATED"/>
    <property type="match status" value="1"/>
</dbReference>
<evidence type="ECO:0000313" key="2">
    <source>
        <dbReference type="Proteomes" id="UP000231358"/>
    </source>
</evidence>
<evidence type="ECO:0008006" key="3">
    <source>
        <dbReference type="Google" id="ProtNLM"/>
    </source>
</evidence>
<keyword evidence="2" id="KW-1185">Reference proteome</keyword>
<dbReference type="Gene3D" id="3.30.710.10">
    <property type="entry name" value="Potassium Channel Kv1.1, Chain A"/>
    <property type="match status" value="1"/>
</dbReference>